<dbReference type="EMBL" id="PXOG01000169">
    <property type="protein sequence ID" value="RGP70520.1"/>
    <property type="molecule type" value="Genomic_DNA"/>
</dbReference>
<keyword evidence="5" id="KW-1185">Reference proteome</keyword>
<reference evidence="4 5" key="1">
    <citation type="journal article" date="2018" name="PLoS Pathog.">
        <title>Evolution of structural diversity of trichothecenes, a family of toxins produced by plant pathogenic and entomopathogenic fungi.</title>
        <authorList>
            <person name="Proctor R.H."/>
            <person name="McCormick S.P."/>
            <person name="Kim H.S."/>
            <person name="Cardoza R.E."/>
            <person name="Stanley A.M."/>
            <person name="Lindo L."/>
            <person name="Kelly A."/>
            <person name="Brown D.W."/>
            <person name="Lee T."/>
            <person name="Vaughan M.M."/>
            <person name="Alexander N.J."/>
            <person name="Busman M."/>
            <person name="Gutierrez S."/>
        </authorList>
    </citation>
    <scope>NUCLEOTIDE SEQUENCE [LARGE SCALE GENOMIC DNA]</scope>
    <source>
        <strain evidence="4 5">NRRL 20695</strain>
    </source>
</reference>
<dbReference type="PANTHER" id="PTHR46825">
    <property type="entry name" value="D-ALANYL-D-ALANINE-CARBOXYPEPTIDASE/ENDOPEPTIDASE AMPH"/>
    <property type="match status" value="1"/>
</dbReference>
<dbReference type="Pfam" id="PF17660">
    <property type="entry name" value="BTRD1"/>
    <property type="match status" value="2"/>
</dbReference>
<evidence type="ECO:0000313" key="5">
    <source>
        <dbReference type="Proteomes" id="UP000266234"/>
    </source>
</evidence>
<proteinExistence type="inferred from homology"/>
<protein>
    <submittedName>
        <fullName evidence="4">Penicillin-binding</fullName>
    </submittedName>
</protein>
<dbReference type="AlphaFoldDB" id="A0A395SDR9"/>
<comment type="similarity">
    <text evidence="1">Belongs to the peptidase S12 family.</text>
</comment>
<evidence type="ECO:0000313" key="4">
    <source>
        <dbReference type="EMBL" id="RGP70520.1"/>
    </source>
</evidence>
<gene>
    <name evidence="4" type="ORF">FLONG3_7392</name>
</gene>
<evidence type="ECO:0000259" key="3">
    <source>
        <dbReference type="Pfam" id="PF00144"/>
    </source>
</evidence>
<keyword evidence="2" id="KW-0732">Signal</keyword>
<dbReference type="Pfam" id="PF00144">
    <property type="entry name" value="Beta-lactamase"/>
    <property type="match status" value="1"/>
</dbReference>
<dbReference type="SUPFAM" id="SSF56601">
    <property type="entry name" value="beta-lactamase/transpeptidase-like"/>
    <property type="match status" value="1"/>
</dbReference>
<dbReference type="InterPro" id="IPR012338">
    <property type="entry name" value="Beta-lactam/transpept-like"/>
</dbReference>
<name>A0A395SDR9_9HYPO</name>
<dbReference type="Gene3D" id="3.40.710.10">
    <property type="entry name" value="DD-peptidase/beta-lactamase superfamily"/>
    <property type="match status" value="1"/>
</dbReference>
<evidence type="ECO:0000256" key="2">
    <source>
        <dbReference type="SAM" id="SignalP"/>
    </source>
</evidence>
<evidence type="ECO:0000256" key="1">
    <source>
        <dbReference type="ARBA" id="ARBA00038215"/>
    </source>
</evidence>
<dbReference type="OrthoDB" id="5946976at2759"/>
<accession>A0A395SDR9</accession>
<dbReference type="PANTHER" id="PTHR46825:SF9">
    <property type="entry name" value="BETA-LACTAMASE-RELATED DOMAIN-CONTAINING PROTEIN"/>
    <property type="match status" value="1"/>
</dbReference>
<feature type="signal peptide" evidence="2">
    <location>
        <begin position="1"/>
        <end position="19"/>
    </location>
</feature>
<dbReference type="STRING" id="694270.A0A395SDR9"/>
<comment type="caution">
    <text evidence="4">The sequence shown here is derived from an EMBL/GenBank/DDBJ whole genome shotgun (WGS) entry which is preliminary data.</text>
</comment>
<feature type="domain" description="Beta-lactamase-related" evidence="3">
    <location>
        <begin position="327"/>
        <end position="608"/>
    </location>
</feature>
<feature type="chain" id="PRO_5017394524" evidence="2">
    <location>
        <begin position="20"/>
        <end position="708"/>
    </location>
</feature>
<dbReference type="InterPro" id="IPR050491">
    <property type="entry name" value="AmpC-like"/>
</dbReference>
<dbReference type="InterPro" id="IPR001466">
    <property type="entry name" value="Beta-lactam-related"/>
</dbReference>
<organism evidence="4 5">
    <name type="scientific">Fusarium longipes</name>
    <dbReference type="NCBI Taxonomy" id="694270"/>
    <lineage>
        <taxon>Eukaryota</taxon>
        <taxon>Fungi</taxon>
        <taxon>Dikarya</taxon>
        <taxon>Ascomycota</taxon>
        <taxon>Pezizomycotina</taxon>
        <taxon>Sordariomycetes</taxon>
        <taxon>Hypocreomycetidae</taxon>
        <taxon>Hypocreales</taxon>
        <taxon>Nectriaceae</taxon>
        <taxon>Fusarium</taxon>
    </lineage>
</organism>
<dbReference type="InterPro" id="IPR049511">
    <property type="entry name" value="PGH-like_rpt"/>
</dbReference>
<sequence>MRLKILVNLLGFLPSLLHAQADEADTSDVQADTSSGPTEAHPAVGWYINKNAASHASHAKELRLEGFRPMSLSAYGNPGATQYAATWINDGKASQPWQMAWGLNKEDFDDWVAKWRREGYRLIIVSANGPAGNAEFHGVTAFSHRNIKWNYACDIEDLEKYMAEKDSNGISKVVSFRMYGEVEDRRYCVVLHENEGNERWSLDHSESGVLPDHSWISEHNYPQVSRQFLRPHKLFISDDGVTTPLTNDLDVGGWSAAVHLNLSEMVKEIKRQGQQWFLPVDIQGCSGYGRTEFNAVFAERMKPQPRTWAAQGNVSGFRNSTGARKELDRIMEKFMNEHGIRQAQVAIGARGYPLVERSYTWAELPYATVHPDDVFLLGGVSKMFLNAAIQWCIDELLITLDTPVYKLLGYRNACDSRVMDITIQHLLDHTAGYDRKQSGEGAFEFGKVGLKLSHNGTDPATLHDLIKYKLKQKLDSNPGERFVYSHYGSMLLGAVVANLTEMPYVDFLKKHILDGLDVSLFETASEAHSQDKIVQEGLQIGIDARYPAKKEYVPGVYGGDGAIKEECAAAFSLRASATSLIKFAAKHSVARIGKRRNGYRRGGIEGGYAYVESHGDFDWALVFNTREFASKNAVLDLAHNKIRQLVVDSISENHDRYGPYTLTCNPGPEILTKSYPGLEGVSLDEIQHLPDCTEEELDEIMHYGAGHE</sequence>
<dbReference type="Proteomes" id="UP000266234">
    <property type="component" value="Unassembled WGS sequence"/>
</dbReference>